<dbReference type="AlphaFoldDB" id="U2LZJ6"/>
<keyword evidence="1" id="KW-0812">Transmembrane</keyword>
<keyword evidence="3" id="KW-1185">Reference proteome</keyword>
<name>U2LZJ6_9FIRM</name>
<keyword evidence="1" id="KW-0472">Membrane</keyword>
<protein>
    <submittedName>
        <fullName evidence="2">Uncharacterized protein</fullName>
    </submittedName>
</protein>
<feature type="transmembrane region" description="Helical" evidence="1">
    <location>
        <begin position="35"/>
        <end position="58"/>
    </location>
</feature>
<organism evidence="2 3">
    <name type="scientific">Ruminococcus callidus ATCC 27760</name>
    <dbReference type="NCBI Taxonomy" id="411473"/>
    <lineage>
        <taxon>Bacteria</taxon>
        <taxon>Bacillati</taxon>
        <taxon>Bacillota</taxon>
        <taxon>Clostridia</taxon>
        <taxon>Eubacteriales</taxon>
        <taxon>Oscillospiraceae</taxon>
        <taxon>Ruminococcus</taxon>
    </lineage>
</organism>
<reference evidence="2 3" key="1">
    <citation type="submission" date="2013-07" db="EMBL/GenBank/DDBJ databases">
        <authorList>
            <person name="Weinstock G."/>
            <person name="Sodergren E."/>
            <person name="Wylie T."/>
            <person name="Fulton L."/>
            <person name="Fulton R."/>
            <person name="Fronick C."/>
            <person name="O'Laughlin M."/>
            <person name="Godfrey J."/>
            <person name="Miner T."/>
            <person name="Herter B."/>
            <person name="Appelbaum E."/>
            <person name="Cordes M."/>
            <person name="Lek S."/>
            <person name="Wollam A."/>
            <person name="Pepin K.H."/>
            <person name="Palsikar V.B."/>
            <person name="Mitreva M."/>
            <person name="Wilson R.K."/>
        </authorList>
    </citation>
    <scope>NUCLEOTIDE SEQUENCE [LARGE SCALE GENOMIC DNA]</scope>
    <source>
        <strain evidence="2 3">ATCC 27760</strain>
    </source>
</reference>
<dbReference type="HOGENOM" id="CLU_2438969_0_0_9"/>
<evidence type="ECO:0000256" key="1">
    <source>
        <dbReference type="SAM" id="Phobius"/>
    </source>
</evidence>
<sequence>MFSHGDSSSCDVKKVIALEPVSYFRKHCTQIACSVSLIIAKINSGFLIQFLCVLIRFLEKHRAKLVVRCVVRFFGRLRTKPSGGLYAVLP</sequence>
<keyword evidence="1" id="KW-1133">Transmembrane helix</keyword>
<evidence type="ECO:0000313" key="2">
    <source>
        <dbReference type="EMBL" id="ERJ94924.1"/>
    </source>
</evidence>
<dbReference type="EMBL" id="AWVF01000228">
    <property type="protein sequence ID" value="ERJ94924.1"/>
    <property type="molecule type" value="Genomic_DNA"/>
</dbReference>
<dbReference type="Proteomes" id="UP000016662">
    <property type="component" value="Unassembled WGS sequence"/>
</dbReference>
<gene>
    <name evidence="2" type="ORF">RUMCAL_01802</name>
</gene>
<accession>U2LZJ6</accession>
<evidence type="ECO:0000313" key="3">
    <source>
        <dbReference type="Proteomes" id="UP000016662"/>
    </source>
</evidence>
<proteinExistence type="predicted"/>
<comment type="caution">
    <text evidence="2">The sequence shown here is derived from an EMBL/GenBank/DDBJ whole genome shotgun (WGS) entry which is preliminary data.</text>
</comment>